<name>A0A814EJY6_9BILA</name>
<evidence type="ECO:0000313" key="1">
    <source>
        <dbReference type="EMBL" id="CAF0970171.1"/>
    </source>
</evidence>
<feature type="non-terminal residue" evidence="1">
    <location>
        <position position="1"/>
    </location>
</feature>
<comment type="caution">
    <text evidence="1">The sequence shown here is derived from an EMBL/GenBank/DDBJ whole genome shotgun (WGS) entry which is preliminary data.</text>
</comment>
<protein>
    <submittedName>
        <fullName evidence="1">Uncharacterized protein</fullName>
    </submittedName>
</protein>
<reference evidence="1" key="1">
    <citation type="submission" date="2021-02" db="EMBL/GenBank/DDBJ databases">
        <authorList>
            <person name="Nowell W R."/>
        </authorList>
    </citation>
    <scope>NUCLEOTIDE SEQUENCE</scope>
    <source>
        <strain evidence="1">Ploen Becks lab</strain>
    </source>
</reference>
<proteinExistence type="predicted"/>
<keyword evidence="2" id="KW-1185">Reference proteome</keyword>
<gene>
    <name evidence="1" type="ORF">OXX778_LOCUS14878</name>
</gene>
<dbReference type="Proteomes" id="UP000663879">
    <property type="component" value="Unassembled WGS sequence"/>
</dbReference>
<organism evidence="1 2">
    <name type="scientific">Brachionus calyciflorus</name>
    <dbReference type="NCBI Taxonomy" id="104777"/>
    <lineage>
        <taxon>Eukaryota</taxon>
        <taxon>Metazoa</taxon>
        <taxon>Spiralia</taxon>
        <taxon>Gnathifera</taxon>
        <taxon>Rotifera</taxon>
        <taxon>Eurotatoria</taxon>
        <taxon>Monogononta</taxon>
        <taxon>Pseudotrocha</taxon>
        <taxon>Ploima</taxon>
        <taxon>Brachionidae</taxon>
        <taxon>Brachionus</taxon>
    </lineage>
</organism>
<dbReference type="SUPFAM" id="SSF57302">
    <property type="entry name" value="Snake toxin-like"/>
    <property type="match status" value="1"/>
</dbReference>
<sequence length="265" mass="29850">LAVSINSQNPKRTVKCHSCSPCSESTHPNVQDKIQKSSLIQCNGYCTYYELPLDGYRIVNKQCMDECDLLSIKDVDKHHCCLYDECNFQRLFNKCQVCDSCPGSTNGYDQPILEDCSKQCITRVSNKSGIVKIKKECNWPCPKNDKDVKCCKGELCNYDDYSAYFKKSTGIVVQNANNGIHCYTCDNCPGSLLEPTIAELQPCKGYCYRTEEKLGFTIRIKKGCLETCESAENNYIKHQCCNTDKCNGQASSDANLKMITPYPNN</sequence>
<dbReference type="EMBL" id="CAJNOC010003155">
    <property type="protein sequence ID" value="CAF0970171.1"/>
    <property type="molecule type" value="Genomic_DNA"/>
</dbReference>
<accession>A0A814EJY6</accession>
<evidence type="ECO:0000313" key="2">
    <source>
        <dbReference type="Proteomes" id="UP000663879"/>
    </source>
</evidence>
<dbReference type="InterPro" id="IPR045860">
    <property type="entry name" value="Snake_toxin-like_sf"/>
</dbReference>
<dbReference type="AlphaFoldDB" id="A0A814EJY6"/>
<dbReference type="Gene3D" id="2.10.60.10">
    <property type="entry name" value="CD59"/>
    <property type="match status" value="1"/>
</dbReference>